<keyword evidence="1" id="KW-0472">Membrane</keyword>
<dbReference type="InterPro" id="IPR010295">
    <property type="entry name" value="DUF898"/>
</dbReference>
<evidence type="ECO:0000256" key="1">
    <source>
        <dbReference type="SAM" id="Phobius"/>
    </source>
</evidence>
<dbReference type="EMBL" id="CP060715">
    <property type="protein sequence ID" value="QNN60862.1"/>
    <property type="molecule type" value="Genomic_DNA"/>
</dbReference>
<evidence type="ECO:0000313" key="2">
    <source>
        <dbReference type="EMBL" id="QNN60862.1"/>
    </source>
</evidence>
<protein>
    <submittedName>
        <fullName evidence="2">DUF898 family protein</fullName>
    </submittedName>
</protein>
<dbReference type="Pfam" id="PF05987">
    <property type="entry name" value="DUF898"/>
    <property type="match status" value="1"/>
</dbReference>
<reference evidence="2 3" key="1">
    <citation type="submission" date="2020-08" db="EMBL/GenBank/DDBJ databases">
        <title>Genome sequence of Erysipelothrix inopinata DSM 15511T.</title>
        <authorList>
            <person name="Hyun D.-W."/>
            <person name="Bae J.-W."/>
        </authorList>
    </citation>
    <scope>NUCLEOTIDE SEQUENCE [LARGE SCALE GENOMIC DNA]</scope>
    <source>
        <strain evidence="2 3">DSM 15511</strain>
    </source>
</reference>
<gene>
    <name evidence="2" type="ORF">H9L01_00340</name>
</gene>
<evidence type="ECO:0000313" key="3">
    <source>
        <dbReference type="Proteomes" id="UP000515928"/>
    </source>
</evidence>
<name>A0A7G9RZ37_9FIRM</name>
<feature type="transmembrane region" description="Helical" evidence="1">
    <location>
        <begin position="12"/>
        <end position="36"/>
    </location>
</feature>
<dbReference type="KEGG" id="eio:H9L01_00340"/>
<sequence>MKQSYFDGGLGSYIGLQITNVLIVIFTVGLGTPWAIVRSYRWEIEHSVIEGKRLMFNGSAGSLFTHWILWWFLTMITFGIYSFWVHIKVIEWKTEHTYFVS</sequence>
<dbReference type="RefSeq" id="WP_187533983.1">
    <property type="nucleotide sequence ID" value="NZ_CBCSHU010000025.1"/>
</dbReference>
<keyword evidence="1" id="KW-1133">Transmembrane helix</keyword>
<proteinExistence type="predicted"/>
<organism evidence="2 3">
    <name type="scientific">Erysipelothrix inopinata</name>
    <dbReference type="NCBI Taxonomy" id="225084"/>
    <lineage>
        <taxon>Bacteria</taxon>
        <taxon>Bacillati</taxon>
        <taxon>Bacillota</taxon>
        <taxon>Erysipelotrichia</taxon>
        <taxon>Erysipelotrichales</taxon>
        <taxon>Erysipelotrichaceae</taxon>
        <taxon>Erysipelothrix</taxon>
    </lineage>
</organism>
<keyword evidence="1" id="KW-0812">Transmembrane</keyword>
<keyword evidence="3" id="KW-1185">Reference proteome</keyword>
<dbReference type="Proteomes" id="UP000515928">
    <property type="component" value="Chromosome"/>
</dbReference>
<feature type="transmembrane region" description="Helical" evidence="1">
    <location>
        <begin position="64"/>
        <end position="84"/>
    </location>
</feature>
<dbReference type="AlphaFoldDB" id="A0A7G9RZ37"/>
<accession>A0A7G9RZ37</accession>